<keyword evidence="5 7" id="KW-0443">Lipid metabolism</keyword>
<dbReference type="Pfam" id="PF00132">
    <property type="entry name" value="Hexapep"/>
    <property type="match status" value="1"/>
</dbReference>
<comment type="pathway">
    <text evidence="7">Bacterial outer membrane biogenesis; LPS lipid A biosynthesis.</text>
</comment>
<dbReference type="Gene3D" id="2.160.10.10">
    <property type="entry name" value="Hexapeptide repeat proteins"/>
    <property type="match status" value="1"/>
</dbReference>
<sequence>MQQSKTLKEIAEYLGGTVRGDGAVRVGGLAPLETAGPDTITFLANHKYAAKVAETKAGAVLMAPGNESYGRNVVEVANPYLGFAKLLTLFYTSPHPGLGILPESNVGTGVTMGEGISIYPGACVGNNVTIGARTVIHSGAVIYEGAVIGDDCVVHANVVIRERCRLGNRVIIQPGAVIGSDGFGYAPDGRGYYRIPQIGIVVLEDDVEVGANTTVDRAALEVTLVKQGTKLDNLVQVAHNCQIGRDCMIVSQVGISGSTKVGDHVTLAGQVGVAGHLTIGDNVMVGAKSGVPNSLAANAGYSGYPAQPHKEWLKSMAVVSNLPALKKTVGSLEKRIAELEEQLKK</sequence>
<dbReference type="GO" id="GO:0009245">
    <property type="term" value="P:lipid A biosynthetic process"/>
    <property type="evidence" value="ECO:0007669"/>
    <property type="project" value="UniProtKB-UniRule"/>
</dbReference>
<feature type="active site" description="Proton acceptor" evidence="7">
    <location>
        <position position="239"/>
    </location>
</feature>
<keyword evidence="6 7" id="KW-0012">Acyltransferase</keyword>
<protein>
    <recommendedName>
        <fullName evidence="7">UDP-3-O-acylglucosamine N-acyltransferase</fullName>
        <ecNumber evidence="7">2.3.1.191</ecNumber>
    </recommendedName>
</protein>
<dbReference type="InterPro" id="IPR001451">
    <property type="entry name" value="Hexapep"/>
</dbReference>
<keyword evidence="3 7" id="KW-0808">Transferase</keyword>
<dbReference type="GO" id="GO:0016020">
    <property type="term" value="C:membrane"/>
    <property type="evidence" value="ECO:0007669"/>
    <property type="project" value="GOC"/>
</dbReference>
<dbReference type="Pfam" id="PF04613">
    <property type="entry name" value="LpxD"/>
    <property type="match status" value="1"/>
</dbReference>
<keyword evidence="10" id="KW-1185">Reference proteome</keyword>
<comment type="catalytic activity">
    <reaction evidence="7">
        <text>a UDP-3-O-[(3R)-3-hydroxyacyl]-alpha-D-glucosamine + a (3R)-hydroxyacyl-[ACP] = a UDP-2-N,3-O-bis[(3R)-3-hydroxyacyl]-alpha-D-glucosamine + holo-[ACP] + H(+)</text>
        <dbReference type="Rhea" id="RHEA:53836"/>
        <dbReference type="Rhea" id="RHEA-COMP:9685"/>
        <dbReference type="Rhea" id="RHEA-COMP:9945"/>
        <dbReference type="ChEBI" id="CHEBI:15378"/>
        <dbReference type="ChEBI" id="CHEBI:64479"/>
        <dbReference type="ChEBI" id="CHEBI:78827"/>
        <dbReference type="ChEBI" id="CHEBI:137740"/>
        <dbReference type="ChEBI" id="CHEBI:137748"/>
        <dbReference type="EC" id="2.3.1.191"/>
    </reaction>
</comment>
<dbReference type="UniPathway" id="UPA00973"/>
<feature type="domain" description="UDP-3-O-[3-hydroxymyristoyl] glucosamine N-acyltransferase non-repeat region" evidence="8">
    <location>
        <begin position="24"/>
        <end position="89"/>
    </location>
</feature>
<dbReference type="GO" id="GO:0016410">
    <property type="term" value="F:N-acyltransferase activity"/>
    <property type="evidence" value="ECO:0007669"/>
    <property type="project" value="InterPro"/>
</dbReference>
<keyword evidence="4 7" id="KW-0677">Repeat</keyword>
<reference evidence="9 10" key="1">
    <citation type="submission" date="2019-04" db="EMBL/GenBank/DDBJ databases">
        <title>Geobacter ruber sp. nov., ferric-reducing bacteria isolated from paddy soil.</title>
        <authorList>
            <person name="Xu Z."/>
            <person name="Masuda Y."/>
            <person name="Itoh H."/>
            <person name="Senoo K."/>
        </authorList>
    </citation>
    <scope>NUCLEOTIDE SEQUENCE [LARGE SCALE GENOMIC DNA]</scope>
    <source>
        <strain evidence="9 10">Red88</strain>
    </source>
</reference>
<dbReference type="PANTHER" id="PTHR43378:SF2">
    <property type="entry name" value="UDP-3-O-ACYLGLUCOSAMINE N-ACYLTRANSFERASE 1, MITOCHONDRIAL-RELATED"/>
    <property type="match status" value="1"/>
</dbReference>
<evidence type="ECO:0000256" key="3">
    <source>
        <dbReference type="ARBA" id="ARBA00022679"/>
    </source>
</evidence>
<evidence type="ECO:0000256" key="1">
    <source>
        <dbReference type="ARBA" id="ARBA00022516"/>
    </source>
</evidence>
<gene>
    <name evidence="7 9" type="primary">lpxD</name>
    <name evidence="9" type="ORF">ET418_07475</name>
</gene>
<dbReference type="RefSeq" id="WP_149306978.1">
    <property type="nucleotide sequence ID" value="NZ_SRSD01000004.1"/>
</dbReference>
<dbReference type="AlphaFoldDB" id="A0A5A9XGU4"/>
<dbReference type="SUPFAM" id="SSF51161">
    <property type="entry name" value="Trimeric LpxA-like enzymes"/>
    <property type="match status" value="1"/>
</dbReference>
<keyword evidence="1 7" id="KW-0444">Lipid biosynthesis</keyword>
<dbReference type="EMBL" id="SRSD01000004">
    <property type="protein sequence ID" value="KAA0892040.1"/>
    <property type="molecule type" value="Genomic_DNA"/>
</dbReference>
<evidence type="ECO:0000256" key="4">
    <source>
        <dbReference type="ARBA" id="ARBA00022737"/>
    </source>
</evidence>
<dbReference type="NCBIfam" id="NF002060">
    <property type="entry name" value="PRK00892.1"/>
    <property type="match status" value="1"/>
</dbReference>
<dbReference type="EC" id="2.3.1.191" evidence="7"/>
<dbReference type="PROSITE" id="PS00101">
    <property type="entry name" value="HEXAPEP_TRANSFERASES"/>
    <property type="match status" value="1"/>
</dbReference>
<evidence type="ECO:0000256" key="2">
    <source>
        <dbReference type="ARBA" id="ARBA00022556"/>
    </source>
</evidence>
<dbReference type="InterPro" id="IPR018357">
    <property type="entry name" value="Hexapep_transf_CS"/>
</dbReference>
<evidence type="ECO:0000256" key="5">
    <source>
        <dbReference type="ARBA" id="ARBA00023098"/>
    </source>
</evidence>
<comment type="subunit">
    <text evidence="7">Homotrimer.</text>
</comment>
<accession>A0A5A9XGU4</accession>
<dbReference type="Gene3D" id="3.40.1390.10">
    <property type="entry name" value="MurE/MurF, N-terminal domain"/>
    <property type="match status" value="1"/>
</dbReference>
<comment type="similarity">
    <text evidence="7">Belongs to the transferase hexapeptide repeat family. LpxD subfamily.</text>
</comment>
<evidence type="ECO:0000313" key="10">
    <source>
        <dbReference type="Proteomes" id="UP000324298"/>
    </source>
</evidence>
<dbReference type="InterPro" id="IPR011004">
    <property type="entry name" value="Trimer_LpxA-like_sf"/>
</dbReference>
<dbReference type="Pfam" id="PF14602">
    <property type="entry name" value="Hexapep_2"/>
    <property type="match status" value="1"/>
</dbReference>
<comment type="function">
    <text evidence="7">Catalyzes the N-acylation of UDP-3-O-acylglucosamine using 3-hydroxyacyl-ACP as the acyl donor. Is involved in the biosynthesis of lipid A, a phosphorylated glycolipid that anchors the lipopolysaccharide to the outer membrane of the cell.</text>
</comment>
<dbReference type="Proteomes" id="UP000324298">
    <property type="component" value="Unassembled WGS sequence"/>
</dbReference>
<organism evidence="9 10">
    <name type="scientific">Oryzomonas rubra</name>
    <dbReference type="NCBI Taxonomy" id="2509454"/>
    <lineage>
        <taxon>Bacteria</taxon>
        <taxon>Pseudomonadati</taxon>
        <taxon>Thermodesulfobacteriota</taxon>
        <taxon>Desulfuromonadia</taxon>
        <taxon>Geobacterales</taxon>
        <taxon>Geobacteraceae</taxon>
        <taxon>Oryzomonas</taxon>
    </lineage>
</organism>
<name>A0A5A9XGU4_9BACT</name>
<dbReference type="OrthoDB" id="9784739at2"/>
<dbReference type="NCBIfam" id="TIGR01853">
    <property type="entry name" value="lipid_A_lpxD"/>
    <property type="match status" value="1"/>
</dbReference>
<comment type="caution">
    <text evidence="9">The sequence shown here is derived from an EMBL/GenBank/DDBJ whole genome shotgun (WGS) entry which is preliminary data.</text>
</comment>
<evidence type="ECO:0000256" key="7">
    <source>
        <dbReference type="HAMAP-Rule" id="MF_00523"/>
    </source>
</evidence>
<dbReference type="PANTHER" id="PTHR43378">
    <property type="entry name" value="UDP-3-O-ACYLGLUCOSAMINE N-ACYLTRANSFERASE"/>
    <property type="match status" value="1"/>
</dbReference>
<evidence type="ECO:0000259" key="8">
    <source>
        <dbReference type="Pfam" id="PF04613"/>
    </source>
</evidence>
<evidence type="ECO:0000256" key="6">
    <source>
        <dbReference type="ARBA" id="ARBA00023315"/>
    </source>
</evidence>
<evidence type="ECO:0000313" key="9">
    <source>
        <dbReference type="EMBL" id="KAA0892040.1"/>
    </source>
</evidence>
<dbReference type="GO" id="GO:0103118">
    <property type="term" value="F:UDP-3-O-[(3R)-3-hydroxyacyl]-glucosamine N-acyltransferase activity"/>
    <property type="evidence" value="ECO:0007669"/>
    <property type="project" value="UniProtKB-EC"/>
</dbReference>
<dbReference type="InterPro" id="IPR020573">
    <property type="entry name" value="UDP_GlcNAc_AcTrfase_non-rep"/>
</dbReference>
<proteinExistence type="inferred from homology"/>
<dbReference type="CDD" id="cd03352">
    <property type="entry name" value="LbH_LpxD"/>
    <property type="match status" value="1"/>
</dbReference>
<dbReference type="InterPro" id="IPR007691">
    <property type="entry name" value="LpxD"/>
</dbReference>
<dbReference type="HAMAP" id="MF_00523">
    <property type="entry name" value="LpxD"/>
    <property type="match status" value="1"/>
</dbReference>
<keyword evidence="2 7" id="KW-0441">Lipid A biosynthesis</keyword>